<protein>
    <submittedName>
        <fullName evidence="4">Uncharacterized protein</fullName>
    </submittedName>
</protein>
<evidence type="ECO:0000256" key="2">
    <source>
        <dbReference type="ARBA" id="ARBA00022821"/>
    </source>
</evidence>
<dbReference type="InterPro" id="IPR035176">
    <property type="entry name" value="PEP"/>
</dbReference>
<evidence type="ECO:0000256" key="3">
    <source>
        <dbReference type="SAM" id="MobiDB-lite"/>
    </source>
</evidence>
<feature type="region of interest" description="Disordered" evidence="3">
    <location>
        <begin position="33"/>
        <end position="103"/>
    </location>
</feature>
<organism evidence="4 5">
    <name type="scientific">Vigna unguiculata</name>
    <name type="common">Cowpea</name>
    <dbReference type="NCBI Taxonomy" id="3917"/>
    <lineage>
        <taxon>Eukaryota</taxon>
        <taxon>Viridiplantae</taxon>
        <taxon>Streptophyta</taxon>
        <taxon>Embryophyta</taxon>
        <taxon>Tracheophyta</taxon>
        <taxon>Spermatophyta</taxon>
        <taxon>Magnoliopsida</taxon>
        <taxon>eudicotyledons</taxon>
        <taxon>Gunneridae</taxon>
        <taxon>Pentapetalae</taxon>
        <taxon>rosids</taxon>
        <taxon>fabids</taxon>
        <taxon>Fabales</taxon>
        <taxon>Fabaceae</taxon>
        <taxon>Papilionoideae</taxon>
        <taxon>50 kb inversion clade</taxon>
        <taxon>NPAAA clade</taxon>
        <taxon>indigoferoid/millettioid clade</taxon>
        <taxon>Phaseoleae</taxon>
        <taxon>Vigna</taxon>
    </lineage>
</organism>
<reference evidence="4 5" key="1">
    <citation type="submission" date="2019-04" db="EMBL/GenBank/DDBJ databases">
        <title>An improved genome assembly and genetic linkage map for asparagus bean, Vigna unguiculata ssp. sesquipedialis.</title>
        <authorList>
            <person name="Xia Q."/>
            <person name="Zhang R."/>
            <person name="Dong Y."/>
        </authorList>
    </citation>
    <scope>NUCLEOTIDE SEQUENCE [LARGE SCALE GENOMIC DNA]</scope>
    <source>
        <tissue evidence="4">Leaf</tissue>
    </source>
</reference>
<dbReference type="Proteomes" id="UP000501690">
    <property type="component" value="Linkage Group LG9"/>
</dbReference>
<evidence type="ECO:0000313" key="5">
    <source>
        <dbReference type="Proteomes" id="UP000501690"/>
    </source>
</evidence>
<sequence>MEEERRATFYVYHPCDFLQEAVRAVLKCLGIESSQPKEERNSSPQTHAAADPTTNSPTKTQTSLDDAADPPSVTDRSINASLFARRDGSRRSAISHGPGPQHN</sequence>
<comment type="similarity">
    <text evidence="1">Belongs to the brassicaceae elicitor peptide family.</text>
</comment>
<dbReference type="Pfam" id="PF17232">
    <property type="entry name" value="Pep1_7"/>
    <property type="match status" value="1"/>
</dbReference>
<dbReference type="GO" id="GO:0045087">
    <property type="term" value="P:innate immune response"/>
    <property type="evidence" value="ECO:0007669"/>
    <property type="project" value="InterPro"/>
</dbReference>
<dbReference type="AlphaFoldDB" id="A0A4D6N2K8"/>
<keyword evidence="5" id="KW-1185">Reference proteome</keyword>
<proteinExistence type="inferred from homology"/>
<dbReference type="EMBL" id="CP039353">
    <property type="protein sequence ID" value="QCE08023.1"/>
    <property type="molecule type" value="Genomic_DNA"/>
</dbReference>
<dbReference type="Gramene" id="Vigun07g210000.2.v1.2">
    <property type="protein sequence ID" value="Vigun07g210000.2.v1.2"/>
    <property type="gene ID" value="Vigun07g210000.v1.2"/>
</dbReference>
<keyword evidence="2" id="KW-0611">Plant defense</keyword>
<accession>A0A4D6N2K8</accession>
<name>A0A4D6N2K8_VIGUN</name>
<evidence type="ECO:0000313" key="4">
    <source>
        <dbReference type="EMBL" id="QCE08023.1"/>
    </source>
</evidence>
<evidence type="ECO:0000256" key="1">
    <source>
        <dbReference type="ARBA" id="ARBA00011021"/>
    </source>
</evidence>
<dbReference type="OrthoDB" id="1160919at2759"/>
<dbReference type="PANTHER" id="PTHR35771:SF2">
    <property type="entry name" value="ELICITOR PEPTIDE 6"/>
    <property type="match status" value="1"/>
</dbReference>
<feature type="compositionally biased region" description="Polar residues" evidence="3">
    <location>
        <begin position="42"/>
        <end position="64"/>
    </location>
</feature>
<dbReference type="PANTHER" id="PTHR35771">
    <property type="entry name" value="TRANSMEMBRANE PROTEIN-RELATED"/>
    <property type="match status" value="1"/>
</dbReference>
<dbReference type="Gramene" id="Vigun07g210000.3.v1.2">
    <property type="protein sequence ID" value="Vigun07g210000.3.v1.2"/>
    <property type="gene ID" value="Vigun07g210000.v1.2"/>
</dbReference>
<gene>
    <name evidence="4" type="ORF">DEO72_LG9g3047</name>
</gene>